<protein>
    <recommendedName>
        <fullName evidence="5">Thymocyte nuclear protein 1</fullName>
    </recommendedName>
</protein>
<proteinExistence type="predicted"/>
<gene>
    <name evidence="2" type="ORF">CCMP2556_LOCUS2215</name>
    <name evidence="3" type="ORF">CCMP2556_LOCUS2228</name>
</gene>
<evidence type="ECO:0000313" key="2">
    <source>
        <dbReference type="EMBL" id="CAK8990841.1"/>
    </source>
</evidence>
<evidence type="ECO:0000256" key="1">
    <source>
        <dbReference type="SAM" id="MobiDB-lite"/>
    </source>
</evidence>
<dbReference type="Proteomes" id="UP001642484">
    <property type="component" value="Unassembled WGS sequence"/>
</dbReference>
<feature type="region of interest" description="Disordered" evidence="1">
    <location>
        <begin position="180"/>
        <end position="212"/>
    </location>
</feature>
<accession>A0ABP0HKU3</accession>
<feature type="region of interest" description="Disordered" evidence="1">
    <location>
        <begin position="227"/>
        <end position="246"/>
    </location>
</feature>
<dbReference type="EMBL" id="CAXAMN010000803">
    <property type="protein sequence ID" value="CAK8990841.1"/>
    <property type="molecule type" value="Genomic_DNA"/>
</dbReference>
<sequence>MKIASQNLEKEDGEYRARTSRLMKWKEMVRESQKHLALPENPPERIMPGNVVLFHTPSAASEIEIGLVLSCWRGVKAPKMHASEIRIDSCSAFRAVVLNKMSDNDPSNDWFCDSKSTAWVVRTEALICILDVERCVHPRDHDGFMKVVLNDESTEALAKAHTLPRWDVSATMTRGVKGPKGIISKAKANPKGAKRKAEGTDSSAKAAKASKKPTAAQVLKEVAEAEAGAEATSSKTVPEQRFTRSQKGREAIKMKFEKLVKLDSLMFKQNPSFSLDGLCRMKYPVAEGLSMQQMSDSIASCFEGMCLGMTWH</sequence>
<organism evidence="2 4">
    <name type="scientific">Durusdinium trenchii</name>
    <dbReference type="NCBI Taxonomy" id="1381693"/>
    <lineage>
        <taxon>Eukaryota</taxon>
        <taxon>Sar</taxon>
        <taxon>Alveolata</taxon>
        <taxon>Dinophyceae</taxon>
        <taxon>Suessiales</taxon>
        <taxon>Symbiodiniaceae</taxon>
        <taxon>Durusdinium</taxon>
    </lineage>
</organism>
<keyword evidence="4" id="KW-1185">Reference proteome</keyword>
<evidence type="ECO:0000313" key="4">
    <source>
        <dbReference type="Proteomes" id="UP001642484"/>
    </source>
</evidence>
<evidence type="ECO:0008006" key="5">
    <source>
        <dbReference type="Google" id="ProtNLM"/>
    </source>
</evidence>
<dbReference type="EMBL" id="CAXAMN010000814">
    <property type="protein sequence ID" value="CAK8990878.1"/>
    <property type="molecule type" value="Genomic_DNA"/>
</dbReference>
<comment type="caution">
    <text evidence="2">The sequence shown here is derived from an EMBL/GenBank/DDBJ whole genome shotgun (WGS) entry which is preliminary data.</text>
</comment>
<evidence type="ECO:0000313" key="3">
    <source>
        <dbReference type="EMBL" id="CAK8990878.1"/>
    </source>
</evidence>
<name>A0ABP0HKU3_9DINO</name>
<reference evidence="2 4" key="1">
    <citation type="submission" date="2024-02" db="EMBL/GenBank/DDBJ databases">
        <authorList>
            <person name="Chen Y."/>
            <person name="Shah S."/>
            <person name="Dougan E. K."/>
            <person name="Thang M."/>
            <person name="Chan C."/>
        </authorList>
    </citation>
    <scope>NUCLEOTIDE SEQUENCE [LARGE SCALE GENOMIC DNA]</scope>
</reference>